<evidence type="ECO:0000256" key="1">
    <source>
        <dbReference type="ARBA" id="ARBA00022574"/>
    </source>
</evidence>
<reference evidence="3" key="1">
    <citation type="submission" date="2021-06" db="EMBL/GenBank/DDBJ databases">
        <authorList>
            <consortium name="Wellcome Sanger Institute Data Sharing"/>
        </authorList>
    </citation>
    <scope>NUCLEOTIDE SEQUENCE [LARGE SCALE GENOMIC DNA]</scope>
</reference>
<dbReference type="GO" id="GO:0019888">
    <property type="term" value="F:protein phosphatase regulator activity"/>
    <property type="evidence" value="ECO:0007669"/>
    <property type="project" value="InterPro"/>
</dbReference>
<dbReference type="PRINTS" id="PR00600">
    <property type="entry name" value="PP2APR55"/>
</dbReference>
<dbReference type="GeneTree" id="ENSGT00950000182864"/>
<organism evidence="3 4">
    <name type="scientific">Erpetoichthys calabaricus</name>
    <name type="common">Rope fish</name>
    <name type="synonym">Calamoichthys calabaricus</name>
    <dbReference type="NCBI Taxonomy" id="27687"/>
    <lineage>
        <taxon>Eukaryota</taxon>
        <taxon>Metazoa</taxon>
        <taxon>Chordata</taxon>
        <taxon>Craniata</taxon>
        <taxon>Vertebrata</taxon>
        <taxon>Euteleostomi</taxon>
        <taxon>Actinopterygii</taxon>
        <taxon>Polypteriformes</taxon>
        <taxon>Polypteridae</taxon>
        <taxon>Erpetoichthys</taxon>
    </lineage>
</organism>
<dbReference type="Ensembl" id="ENSECRT00000008100.1">
    <property type="protein sequence ID" value="ENSECRP00000007974.1"/>
    <property type="gene ID" value="ENSECRG00000005317.1"/>
</dbReference>
<dbReference type="AlphaFoldDB" id="A0A8C4X6B7"/>
<evidence type="ECO:0000313" key="4">
    <source>
        <dbReference type="Proteomes" id="UP000694620"/>
    </source>
</evidence>
<dbReference type="InterPro" id="IPR000009">
    <property type="entry name" value="PP2A_PR55"/>
</dbReference>
<protein>
    <submittedName>
        <fullName evidence="3">Uncharacterized protein</fullName>
    </submittedName>
</protein>
<dbReference type="GO" id="GO:0000159">
    <property type="term" value="C:protein phosphatase type 2A complex"/>
    <property type="evidence" value="ECO:0007669"/>
    <property type="project" value="InterPro"/>
</dbReference>
<reference evidence="3" key="2">
    <citation type="submission" date="2025-08" db="UniProtKB">
        <authorList>
            <consortium name="Ensembl"/>
        </authorList>
    </citation>
    <scope>IDENTIFICATION</scope>
</reference>
<keyword evidence="2" id="KW-0677">Repeat</keyword>
<evidence type="ECO:0000256" key="2">
    <source>
        <dbReference type="ARBA" id="ARBA00022737"/>
    </source>
</evidence>
<dbReference type="SUPFAM" id="SSF50978">
    <property type="entry name" value="WD40 repeat-like"/>
    <property type="match status" value="1"/>
</dbReference>
<dbReference type="InterPro" id="IPR036322">
    <property type="entry name" value="WD40_repeat_dom_sf"/>
</dbReference>
<keyword evidence="4" id="KW-1185">Reference proteome</keyword>
<keyword evidence="1" id="KW-0853">WD repeat</keyword>
<name>A0A8C4X6B7_ERPCA</name>
<evidence type="ECO:0000313" key="3">
    <source>
        <dbReference type="Ensembl" id="ENSECRP00000007974.1"/>
    </source>
</evidence>
<proteinExistence type="predicted"/>
<dbReference type="PANTHER" id="PTHR11871">
    <property type="entry name" value="PROTEIN PHOSPHATASE PP2A REGULATORY SUBUNIT B"/>
    <property type="match status" value="1"/>
</dbReference>
<reference evidence="3" key="3">
    <citation type="submission" date="2025-09" db="UniProtKB">
        <authorList>
            <consortium name="Ensembl"/>
        </authorList>
    </citation>
    <scope>IDENTIFICATION</scope>
</reference>
<sequence>LFVGDIPNARFSWNLSFCLRRTVLGHILLSSLFKEEDEWYRAPSTVTTLRVLVLWPRDLMIESSPRRVFVNAHAYHINFVSVKTDFETYLSADDFHINLWHLEITDCSFNIVEIKPANMGDLTDLLKAAEFHPDHCNKFLYSSTATLYPSNRSFFSEIISSISDVKFSHNGHYMMIRKYPSVKIWNLNMETRTVETYQVHEYLRHKLCMLSL</sequence>
<accession>A0A8C4X6B7</accession>
<dbReference type="Proteomes" id="UP000694620">
    <property type="component" value="Chromosome 2"/>
</dbReference>